<dbReference type="InterPro" id="IPR004839">
    <property type="entry name" value="Aminotransferase_I/II_large"/>
</dbReference>
<dbReference type="SUPFAM" id="SSF53383">
    <property type="entry name" value="PLP-dependent transferases"/>
    <property type="match status" value="1"/>
</dbReference>
<dbReference type="OrthoDB" id="9813612at2"/>
<keyword evidence="2" id="KW-0663">Pyridoxal phosphate</keyword>
<dbReference type="PROSITE" id="PS00105">
    <property type="entry name" value="AA_TRANSFER_CLASS_1"/>
    <property type="match status" value="1"/>
</dbReference>
<keyword evidence="3" id="KW-0032">Aminotransferase</keyword>
<comment type="similarity">
    <text evidence="3">Belongs to the class-I pyridoxal-phosphate-dependent aminotransferase family.</text>
</comment>
<evidence type="ECO:0000313" key="5">
    <source>
        <dbReference type="EMBL" id="OCC16171.1"/>
    </source>
</evidence>
<dbReference type="Proteomes" id="UP000093080">
    <property type="component" value="Unassembled WGS sequence"/>
</dbReference>
<evidence type="ECO:0000256" key="3">
    <source>
        <dbReference type="RuleBase" id="RU000481"/>
    </source>
</evidence>
<gene>
    <name evidence="5" type="ORF">DBT_0633</name>
</gene>
<protein>
    <recommendedName>
        <fullName evidence="3">Aminotransferase</fullName>
        <ecNumber evidence="3">2.6.1.-</ecNumber>
    </recommendedName>
</protein>
<dbReference type="RefSeq" id="WP_067616271.1">
    <property type="nucleotide sequence ID" value="NZ_MAGO01000002.1"/>
</dbReference>
<dbReference type="Gene3D" id="3.40.640.10">
    <property type="entry name" value="Type I PLP-dependent aspartate aminotransferase-like (Major domain)"/>
    <property type="match status" value="1"/>
</dbReference>
<dbReference type="EMBL" id="MAGO01000002">
    <property type="protein sequence ID" value="OCC16171.1"/>
    <property type="molecule type" value="Genomic_DNA"/>
</dbReference>
<accession>A0A1B9F8S1</accession>
<dbReference type="CDD" id="cd00609">
    <property type="entry name" value="AAT_like"/>
    <property type="match status" value="1"/>
</dbReference>
<feature type="domain" description="Aminotransferase class I/classII large" evidence="4">
    <location>
        <begin position="49"/>
        <end position="354"/>
    </location>
</feature>
<dbReference type="GO" id="GO:0030170">
    <property type="term" value="F:pyridoxal phosphate binding"/>
    <property type="evidence" value="ECO:0007669"/>
    <property type="project" value="InterPro"/>
</dbReference>
<sequence>MIIGHGGDIYSAARKLGCVPSEIIDFSSNVAPLPLKQDFLLFLEENIDTIRVLPEPDSLGLRLKLGARYGLSSESFLVGNGTTEWIFDIPLVFDYPRVVIPIPTYSDYEDASKLAEKEVRFIGPFVDDPENAVQKILETLENIVRPGDIVFICNPNNPTGHFFQPKDLIELIRNKQQSLWIIDESYVPFVDEDEKASVLYHNLPENCLVLRSFSKIYGIPGLRLGFIVGQKNTIQFIKRRQRPWSVGRMAQIAGEYLIQKLDWEVETRDYLKKEKNVLVNALDEIPFLHPISSHTHFFLVEVNYPMTCEDLYEKLLAHKILIRMCKNFRGLENREFVRISPRSHEENQTLLDAIKKI</sequence>
<dbReference type="Pfam" id="PF00155">
    <property type="entry name" value="Aminotran_1_2"/>
    <property type="match status" value="1"/>
</dbReference>
<reference evidence="5 6" key="1">
    <citation type="submission" date="2016-06" db="EMBL/GenBank/DDBJ databases">
        <title>Respiratory ammonification of nitrate coupled to the oxidation of elemental sulfur in deep-sea autotrophic thermophilic bacteria.</title>
        <authorList>
            <person name="Slobodkina G.B."/>
            <person name="Mardanov A.V."/>
            <person name="Ravin N.V."/>
            <person name="Frolova A.A."/>
            <person name="Viryasiv M.B."/>
            <person name="Chernyh N.A."/>
            <person name="Bonch-Osmolovskaya E.A."/>
            <person name="Slobodkin A.I."/>
        </authorList>
    </citation>
    <scope>NUCLEOTIDE SEQUENCE [LARGE SCALE GENOMIC DNA]</scope>
    <source>
        <strain evidence="5 6">S69</strain>
    </source>
</reference>
<evidence type="ECO:0000256" key="1">
    <source>
        <dbReference type="ARBA" id="ARBA00001933"/>
    </source>
</evidence>
<keyword evidence="3" id="KW-0808">Transferase</keyword>
<dbReference type="InterPro" id="IPR015424">
    <property type="entry name" value="PyrdxlP-dep_Trfase"/>
</dbReference>
<dbReference type="AlphaFoldDB" id="A0A1B9F8S1"/>
<keyword evidence="6" id="KW-1185">Reference proteome</keyword>
<dbReference type="InterPro" id="IPR015422">
    <property type="entry name" value="PyrdxlP-dep_Trfase_small"/>
</dbReference>
<organism evidence="5 6">
    <name type="scientific">Dissulfuribacter thermophilus</name>
    <dbReference type="NCBI Taxonomy" id="1156395"/>
    <lineage>
        <taxon>Bacteria</taxon>
        <taxon>Pseudomonadati</taxon>
        <taxon>Thermodesulfobacteriota</taxon>
        <taxon>Dissulfuribacteria</taxon>
        <taxon>Dissulfuribacterales</taxon>
        <taxon>Dissulfuribacteraceae</taxon>
        <taxon>Dissulfuribacter</taxon>
    </lineage>
</organism>
<dbReference type="InterPro" id="IPR015421">
    <property type="entry name" value="PyrdxlP-dep_Trfase_major"/>
</dbReference>
<evidence type="ECO:0000259" key="4">
    <source>
        <dbReference type="Pfam" id="PF00155"/>
    </source>
</evidence>
<dbReference type="PANTHER" id="PTHR42885">
    <property type="entry name" value="HISTIDINOL-PHOSPHATE AMINOTRANSFERASE-RELATED"/>
    <property type="match status" value="1"/>
</dbReference>
<dbReference type="InterPro" id="IPR004838">
    <property type="entry name" value="NHTrfase_class1_PyrdxlP-BS"/>
</dbReference>
<dbReference type="GO" id="GO:0008483">
    <property type="term" value="F:transaminase activity"/>
    <property type="evidence" value="ECO:0007669"/>
    <property type="project" value="UniProtKB-KW"/>
</dbReference>
<dbReference type="PANTHER" id="PTHR42885:SF1">
    <property type="entry name" value="THREONINE-PHOSPHATE DECARBOXYLASE"/>
    <property type="match status" value="1"/>
</dbReference>
<comment type="caution">
    <text evidence="5">The sequence shown here is derived from an EMBL/GenBank/DDBJ whole genome shotgun (WGS) entry which is preliminary data.</text>
</comment>
<dbReference type="EC" id="2.6.1.-" evidence="3"/>
<evidence type="ECO:0000313" key="6">
    <source>
        <dbReference type="Proteomes" id="UP000093080"/>
    </source>
</evidence>
<comment type="cofactor">
    <cofactor evidence="1 3">
        <name>pyridoxal 5'-phosphate</name>
        <dbReference type="ChEBI" id="CHEBI:597326"/>
    </cofactor>
</comment>
<name>A0A1B9F8S1_9BACT</name>
<dbReference type="STRING" id="1156395.DBT_0633"/>
<proteinExistence type="inferred from homology"/>
<dbReference type="Gene3D" id="3.90.1150.10">
    <property type="entry name" value="Aspartate Aminotransferase, domain 1"/>
    <property type="match status" value="1"/>
</dbReference>
<evidence type="ECO:0000256" key="2">
    <source>
        <dbReference type="ARBA" id="ARBA00022898"/>
    </source>
</evidence>